<dbReference type="Pfam" id="PF10531">
    <property type="entry name" value="SLBB"/>
    <property type="match status" value="1"/>
</dbReference>
<keyword evidence="5" id="KW-1185">Reference proteome</keyword>
<dbReference type="GO" id="GO:0003677">
    <property type="term" value="F:DNA binding"/>
    <property type="evidence" value="ECO:0007669"/>
    <property type="project" value="InterPro"/>
</dbReference>
<sequence length="285" mass="28567">MRPGDRLDSIGTARTSPLDGAARAYRAAYGDPGAQTGFDDVPRRPRRVRPRLGMDLRTAVSAGLAVLILAVGVLLLDPGRAEQVPLGEVRSLPRASQDAGVDEQDAVAAGEDGSPPAGRVSESAPAAPGDDQPVPTSSPRPGLVVHVVGEVAEPGLVDLAAGMRVADAIAAAGGPTSTADLAALNLAREIADGEQIYVPAPGEEVPVASGADPGSSAEAGRPALVNVNTADAGALEGLPGVGPVLAARIVGHREDHGPFASVDELVEVSGIGDAVLEGLRDLATT</sequence>
<dbReference type="eggNOG" id="COG1555">
    <property type="taxonomic scope" value="Bacteria"/>
</dbReference>
<dbReference type="Gene3D" id="1.10.150.280">
    <property type="entry name" value="AF1531-like domain"/>
    <property type="match status" value="1"/>
</dbReference>
<evidence type="ECO:0000313" key="5">
    <source>
        <dbReference type="Proteomes" id="UP000185663"/>
    </source>
</evidence>
<dbReference type="SUPFAM" id="SSF47781">
    <property type="entry name" value="RuvA domain 2-like"/>
    <property type="match status" value="1"/>
</dbReference>
<dbReference type="InterPro" id="IPR051675">
    <property type="entry name" value="Endo/Exo/Phosphatase_dom_1"/>
</dbReference>
<dbReference type="SMART" id="SM00278">
    <property type="entry name" value="HhH1"/>
    <property type="match status" value="2"/>
</dbReference>
<dbReference type="InterPro" id="IPR003583">
    <property type="entry name" value="Hlx-hairpin-Hlx_DNA-bd_motif"/>
</dbReference>
<dbReference type="GO" id="GO:0006281">
    <property type="term" value="P:DNA repair"/>
    <property type="evidence" value="ECO:0007669"/>
    <property type="project" value="InterPro"/>
</dbReference>
<dbReference type="PANTHER" id="PTHR21180">
    <property type="entry name" value="ENDONUCLEASE/EXONUCLEASE/PHOSPHATASE FAMILY DOMAIN-CONTAINING PROTEIN 1"/>
    <property type="match status" value="1"/>
</dbReference>
<name>A0A1H1RTB2_9CELL</name>
<dbReference type="EMBL" id="LT629776">
    <property type="protein sequence ID" value="SDS38924.1"/>
    <property type="molecule type" value="Genomic_DNA"/>
</dbReference>
<keyword evidence="2" id="KW-0812">Transmembrane</keyword>
<dbReference type="InterPro" id="IPR019554">
    <property type="entry name" value="Soluble_ligand-bd"/>
</dbReference>
<feature type="transmembrane region" description="Helical" evidence="2">
    <location>
        <begin position="56"/>
        <end position="76"/>
    </location>
</feature>
<keyword evidence="2" id="KW-1133">Transmembrane helix</keyword>
<keyword evidence="2" id="KW-0472">Membrane</keyword>
<evidence type="ECO:0000313" key="4">
    <source>
        <dbReference type="EMBL" id="SDS38924.1"/>
    </source>
</evidence>
<dbReference type="Gene3D" id="3.10.560.10">
    <property type="entry name" value="Outer membrane lipoprotein wza domain like"/>
    <property type="match status" value="1"/>
</dbReference>
<dbReference type="GO" id="GO:0015627">
    <property type="term" value="C:type II protein secretion system complex"/>
    <property type="evidence" value="ECO:0007669"/>
    <property type="project" value="TreeGrafter"/>
</dbReference>
<dbReference type="Proteomes" id="UP000185663">
    <property type="component" value="Chromosome I"/>
</dbReference>
<dbReference type="InterPro" id="IPR010994">
    <property type="entry name" value="RuvA_2-like"/>
</dbReference>
<feature type="region of interest" description="Disordered" evidence="1">
    <location>
        <begin position="91"/>
        <end position="141"/>
    </location>
</feature>
<evidence type="ECO:0000256" key="1">
    <source>
        <dbReference type="SAM" id="MobiDB-lite"/>
    </source>
</evidence>
<dbReference type="GO" id="GO:0015628">
    <property type="term" value="P:protein secretion by the type II secretion system"/>
    <property type="evidence" value="ECO:0007669"/>
    <property type="project" value="TreeGrafter"/>
</dbReference>
<reference evidence="4 5" key="1">
    <citation type="submission" date="2016-10" db="EMBL/GenBank/DDBJ databases">
        <authorList>
            <person name="de Groot N.N."/>
        </authorList>
    </citation>
    <scope>NUCLEOTIDE SEQUENCE [LARGE SCALE GENOMIC DNA]</scope>
    <source>
        <strain evidence="4 5">DSM 22126</strain>
    </source>
</reference>
<organism evidence="4 5">
    <name type="scientific">Paraoerskovia marina</name>
    <dbReference type="NCBI Taxonomy" id="545619"/>
    <lineage>
        <taxon>Bacteria</taxon>
        <taxon>Bacillati</taxon>
        <taxon>Actinomycetota</taxon>
        <taxon>Actinomycetes</taxon>
        <taxon>Micrococcales</taxon>
        <taxon>Cellulomonadaceae</taxon>
        <taxon>Paraoerskovia</taxon>
    </lineage>
</organism>
<dbReference type="RefSeq" id="WP_231959137.1">
    <property type="nucleotide sequence ID" value="NZ_LT629776.1"/>
</dbReference>
<dbReference type="PANTHER" id="PTHR21180:SF32">
    <property type="entry name" value="ENDONUCLEASE_EXONUCLEASE_PHOSPHATASE FAMILY DOMAIN-CONTAINING PROTEIN 1"/>
    <property type="match status" value="1"/>
</dbReference>
<accession>A0A1H1RTB2</accession>
<proteinExistence type="predicted"/>
<dbReference type="STRING" id="545619.SAMN04489860_1440"/>
<gene>
    <name evidence="4" type="ORF">SAMN04489860_1440</name>
</gene>
<protein>
    <submittedName>
        <fullName evidence="4">Competence protein ComEA</fullName>
    </submittedName>
</protein>
<feature type="domain" description="Helix-hairpin-helix DNA-binding motif class 1" evidence="3">
    <location>
        <begin position="233"/>
        <end position="252"/>
    </location>
</feature>
<evidence type="ECO:0000256" key="2">
    <source>
        <dbReference type="SAM" id="Phobius"/>
    </source>
</evidence>
<dbReference type="Pfam" id="PF12836">
    <property type="entry name" value="HHH_3"/>
    <property type="match status" value="1"/>
</dbReference>
<feature type="domain" description="Helix-hairpin-helix DNA-binding motif class 1" evidence="3">
    <location>
        <begin position="263"/>
        <end position="282"/>
    </location>
</feature>
<evidence type="ECO:0000259" key="3">
    <source>
        <dbReference type="SMART" id="SM00278"/>
    </source>
</evidence>
<dbReference type="AlphaFoldDB" id="A0A1H1RTB2"/>